<dbReference type="InterPro" id="IPR004680">
    <property type="entry name" value="Cit_transptr-like_dom"/>
</dbReference>
<gene>
    <name evidence="10" type="ORF">AGR4C_Lc120022</name>
</gene>
<feature type="transmembrane region" description="Helical" evidence="8">
    <location>
        <begin position="432"/>
        <end position="451"/>
    </location>
</feature>
<evidence type="ECO:0000256" key="8">
    <source>
        <dbReference type="SAM" id="Phobius"/>
    </source>
</evidence>
<feature type="transmembrane region" description="Helical" evidence="8">
    <location>
        <begin position="40"/>
        <end position="56"/>
    </location>
</feature>
<dbReference type="PANTHER" id="PTHR43652:SF2">
    <property type="entry name" value="BASIC AMINO ACID ANTIPORTER YFCC-RELATED"/>
    <property type="match status" value="1"/>
</dbReference>
<feature type="transmembrane region" description="Helical" evidence="8">
    <location>
        <begin position="602"/>
        <end position="622"/>
    </location>
</feature>
<dbReference type="CDD" id="cd01115">
    <property type="entry name" value="SLC13_permease"/>
    <property type="match status" value="1"/>
</dbReference>
<keyword evidence="6 8" id="KW-0472">Membrane</keyword>
<feature type="transmembrane region" description="Helical" evidence="8">
    <location>
        <begin position="457"/>
        <end position="476"/>
    </location>
</feature>
<evidence type="ECO:0000256" key="6">
    <source>
        <dbReference type="ARBA" id="ARBA00023136"/>
    </source>
</evidence>
<dbReference type="PANTHER" id="PTHR43652">
    <property type="entry name" value="BASIC AMINO ACID ANTIPORTER YFCC-RELATED"/>
    <property type="match status" value="1"/>
</dbReference>
<dbReference type="Pfam" id="PF02080">
    <property type="entry name" value="TrkA_C"/>
    <property type="match status" value="2"/>
</dbReference>
<dbReference type="GO" id="GO:0005886">
    <property type="term" value="C:plasma membrane"/>
    <property type="evidence" value="ECO:0007669"/>
    <property type="project" value="TreeGrafter"/>
</dbReference>
<organism evidence="10 11">
    <name type="scientific">Agrobacterium tumefaciens str. Kerr 14</name>
    <dbReference type="NCBI Taxonomy" id="1183424"/>
    <lineage>
        <taxon>Bacteria</taxon>
        <taxon>Pseudomonadati</taxon>
        <taxon>Pseudomonadota</taxon>
        <taxon>Alphaproteobacteria</taxon>
        <taxon>Hyphomicrobiales</taxon>
        <taxon>Rhizobiaceae</taxon>
        <taxon>Rhizobium/Agrobacterium group</taxon>
        <taxon>Agrobacterium</taxon>
        <taxon>Agrobacterium tumefaciens complex</taxon>
    </lineage>
</organism>
<evidence type="ECO:0000259" key="9">
    <source>
        <dbReference type="PROSITE" id="PS51202"/>
    </source>
</evidence>
<evidence type="ECO:0000313" key="11">
    <source>
        <dbReference type="Proteomes" id="UP000191897"/>
    </source>
</evidence>
<dbReference type="GO" id="GO:0008324">
    <property type="term" value="F:monoatomic cation transmembrane transporter activity"/>
    <property type="evidence" value="ECO:0007669"/>
    <property type="project" value="InterPro"/>
</dbReference>
<dbReference type="InterPro" id="IPR006037">
    <property type="entry name" value="RCK_C"/>
</dbReference>
<feature type="transmembrane region" description="Helical" evidence="8">
    <location>
        <begin position="92"/>
        <end position="110"/>
    </location>
</feature>
<dbReference type="SUPFAM" id="SSF116726">
    <property type="entry name" value="TrkA C-terminal domain-like"/>
    <property type="match status" value="2"/>
</dbReference>
<feature type="domain" description="RCK C-terminal" evidence="9">
    <location>
        <begin position="330"/>
        <end position="416"/>
    </location>
</feature>
<dbReference type="Pfam" id="PF03600">
    <property type="entry name" value="CitMHS"/>
    <property type="match status" value="1"/>
</dbReference>
<accession>A0A1S7R664</accession>
<feature type="domain" description="RCK C-terminal" evidence="9">
    <location>
        <begin position="242"/>
        <end position="325"/>
    </location>
</feature>
<evidence type="ECO:0000313" key="10">
    <source>
        <dbReference type="EMBL" id="CUX47576.1"/>
    </source>
</evidence>
<feature type="transmembrane region" description="Helical" evidence="8">
    <location>
        <begin position="62"/>
        <end position="80"/>
    </location>
</feature>
<evidence type="ECO:0000256" key="1">
    <source>
        <dbReference type="ARBA" id="ARBA00004141"/>
    </source>
</evidence>
<evidence type="ECO:0000256" key="7">
    <source>
        <dbReference type="SAM" id="MobiDB-lite"/>
    </source>
</evidence>
<dbReference type="InterPro" id="IPR036721">
    <property type="entry name" value="RCK_C_sf"/>
</dbReference>
<feature type="transmembrane region" description="Helical" evidence="8">
    <location>
        <begin position="209"/>
        <end position="231"/>
    </location>
</feature>
<keyword evidence="4" id="KW-0677">Repeat</keyword>
<dbReference type="Proteomes" id="UP000191897">
    <property type="component" value="Unassembled WGS sequence"/>
</dbReference>
<dbReference type="InterPro" id="IPR051679">
    <property type="entry name" value="DASS-Related_Transporters"/>
</dbReference>
<evidence type="ECO:0000256" key="3">
    <source>
        <dbReference type="ARBA" id="ARBA00022692"/>
    </source>
</evidence>
<keyword evidence="5 8" id="KW-1133">Transmembrane helix</keyword>
<dbReference type="PROSITE" id="PS51202">
    <property type="entry name" value="RCK_C"/>
    <property type="match status" value="2"/>
</dbReference>
<reference evidence="10 11" key="1">
    <citation type="submission" date="2016-01" db="EMBL/GenBank/DDBJ databases">
        <authorList>
            <person name="Oliw E.H."/>
        </authorList>
    </citation>
    <scope>NUCLEOTIDE SEQUENCE [LARGE SCALE GENOMIC DNA]</scope>
    <source>
        <strain evidence="10 11">Kerr 14</strain>
    </source>
</reference>
<evidence type="ECO:0000256" key="4">
    <source>
        <dbReference type="ARBA" id="ARBA00022737"/>
    </source>
</evidence>
<feature type="region of interest" description="Disordered" evidence="7">
    <location>
        <begin position="1"/>
        <end position="22"/>
    </location>
</feature>
<keyword evidence="3 8" id="KW-0812">Transmembrane</keyword>
<protein>
    <submittedName>
        <fullName evidence="10">Di-and tricarboxylate transporter protein</fullName>
    </submittedName>
</protein>
<proteinExistence type="predicted"/>
<feature type="transmembrane region" description="Helical" evidence="8">
    <location>
        <begin position="169"/>
        <end position="189"/>
    </location>
</feature>
<feature type="transmembrane region" description="Helical" evidence="8">
    <location>
        <begin position="536"/>
        <end position="557"/>
    </location>
</feature>
<keyword evidence="2" id="KW-0813">Transport</keyword>
<name>A0A1S7R664_AGRTU</name>
<dbReference type="Gene3D" id="3.30.70.1450">
    <property type="entry name" value="Regulator of K+ conductance, C-terminal domain"/>
    <property type="match status" value="2"/>
</dbReference>
<dbReference type="AlphaFoldDB" id="A0A1S7R664"/>
<evidence type="ECO:0000256" key="2">
    <source>
        <dbReference type="ARBA" id="ARBA00022448"/>
    </source>
</evidence>
<comment type="subcellular location">
    <subcellularLocation>
        <location evidence="1">Membrane</location>
        <topology evidence="1">Multi-pass membrane protein</topology>
    </subcellularLocation>
</comment>
<sequence>MMTSTPEPLQPGLRSSISSSIEPPPAPLLRKQTGSMTTDQILAFTVIAGMMVAFIWDRLRYDVVACSALLVAVAVGVVPFEKAFSGFSDDIVIIVGSALIVSSAVARSGIVDMTIKKYFPEMHSKSLQLAFLMIVVAVMSAFIKNIGALAIMMPVAFQFARKSGSPVSYYLMPMAFAALLGGLMTQIGTSPNIVVSRLREEMTGQSFSMFDFTPVGAGLTVIGIIFLTFGYRLLPVRNRQQASVEDILDQSAYTAEATLPADSTYADKPLRELLKQADGDVIASTILRGPRRISPFPDVKLKAGDTVLLEGSPEGLDRIVSQAKLLLSGKPLMENGQKTVDLISMEAVISNESVLSGISARELSLSYTRGVNLIAVNRRGQRVSQRLSELTLQAGDVILLQGSRKNLPQVLQEFSLLPLAQREILLGVQRRALLPVIVLAAAMIAAGSGLVPVSVAFFAAAFLMILVGAIPLTEVYKSIDGPILVMLAALIPVSDSLRTSGASELIAAWLGHAAQGLPPFAALGMILLTAMAVTPFLNNAATVLVMAPIAAGFATTLGFRPEAFLMAVAIGAGCDFLTPIGHQCNTLVMGPGGYRFSDYPRLGLPLSIMIVIASIPMLLYVWPVS</sequence>
<feature type="transmembrane region" description="Helical" evidence="8">
    <location>
        <begin position="130"/>
        <end position="157"/>
    </location>
</feature>
<feature type="transmembrane region" description="Helical" evidence="8">
    <location>
        <begin position="506"/>
        <end position="529"/>
    </location>
</feature>
<dbReference type="GO" id="GO:0006813">
    <property type="term" value="P:potassium ion transport"/>
    <property type="evidence" value="ECO:0007669"/>
    <property type="project" value="InterPro"/>
</dbReference>
<evidence type="ECO:0000256" key="5">
    <source>
        <dbReference type="ARBA" id="ARBA00022989"/>
    </source>
</evidence>
<dbReference type="EMBL" id="FBWC01000022">
    <property type="protein sequence ID" value="CUX47576.1"/>
    <property type="molecule type" value="Genomic_DNA"/>
</dbReference>